<dbReference type="EMBL" id="CP032099">
    <property type="protein sequence ID" value="AXX84531.1"/>
    <property type="molecule type" value="Genomic_DNA"/>
</dbReference>
<dbReference type="Proteomes" id="UP000290580">
    <property type="component" value="Unassembled WGS sequence"/>
</dbReference>
<protein>
    <submittedName>
        <fullName evidence="1">Uncharacterized protein</fullName>
    </submittedName>
</protein>
<organism evidence="1 3">
    <name type="scientific">Aliarcobacter skirrowii CCUG 10374</name>
    <dbReference type="NCBI Taxonomy" id="1032239"/>
    <lineage>
        <taxon>Bacteria</taxon>
        <taxon>Pseudomonadati</taxon>
        <taxon>Campylobacterota</taxon>
        <taxon>Epsilonproteobacteria</taxon>
        <taxon>Campylobacterales</taxon>
        <taxon>Arcobacteraceae</taxon>
        <taxon>Aliarcobacter</taxon>
    </lineage>
</organism>
<dbReference type="GeneID" id="61750458"/>
<sequence length="71" mass="8328">MEVDIFEQLLKKANLTKKEFSILVKMNYTSVTNWNGSKNVPDWVESWLENYIKAKVADDIIKAIEPLIREK</sequence>
<gene>
    <name evidence="1" type="ORF">ASKIR_0706</name>
    <name evidence="2" type="ORF">CP959_00185</name>
</gene>
<evidence type="ECO:0000313" key="2">
    <source>
        <dbReference type="EMBL" id="RXI26553.1"/>
    </source>
</evidence>
<dbReference type="Proteomes" id="UP000262029">
    <property type="component" value="Chromosome"/>
</dbReference>
<name>A0AAD0SKS5_9BACT</name>
<dbReference type="EMBL" id="NXIC01000001">
    <property type="protein sequence ID" value="RXI26553.1"/>
    <property type="molecule type" value="Genomic_DNA"/>
</dbReference>
<reference evidence="2 4" key="1">
    <citation type="submission" date="2017-09" db="EMBL/GenBank/DDBJ databases">
        <title>Genomics of the genus Arcobacter.</title>
        <authorList>
            <person name="Perez-Cataluna A."/>
            <person name="Figueras M.J."/>
            <person name="Salas-Masso N."/>
        </authorList>
    </citation>
    <scope>NUCLEOTIDE SEQUENCE [LARGE SCALE GENOMIC DNA]</scope>
    <source>
        <strain evidence="2 4">LMG 6621</strain>
    </source>
</reference>
<accession>A0AAD0SKS5</accession>
<proteinExistence type="predicted"/>
<keyword evidence="4" id="KW-1185">Reference proteome</keyword>
<evidence type="ECO:0000313" key="1">
    <source>
        <dbReference type="EMBL" id="AXX84531.1"/>
    </source>
</evidence>
<evidence type="ECO:0000313" key="3">
    <source>
        <dbReference type="Proteomes" id="UP000262029"/>
    </source>
</evidence>
<dbReference type="RefSeq" id="WP_066350967.1">
    <property type="nucleotide sequence ID" value="NZ_CP032099.1"/>
</dbReference>
<reference evidence="1 3" key="2">
    <citation type="submission" date="2018-08" db="EMBL/GenBank/DDBJ databases">
        <title>Complete genome of the Arcobacter skirrowii type strain LMG 6621.</title>
        <authorList>
            <person name="Miller W.G."/>
            <person name="Yee E."/>
            <person name="Bono J.L."/>
        </authorList>
    </citation>
    <scope>NUCLEOTIDE SEQUENCE [LARGE SCALE GENOMIC DNA]</scope>
    <source>
        <strain evidence="1 3">CCUG 10374</strain>
    </source>
</reference>
<evidence type="ECO:0000313" key="4">
    <source>
        <dbReference type="Proteomes" id="UP000290580"/>
    </source>
</evidence>
<dbReference type="AlphaFoldDB" id="A0AAD0SKS5"/>